<evidence type="ECO:0000256" key="3">
    <source>
        <dbReference type="SAM" id="MobiDB-lite"/>
    </source>
</evidence>
<dbReference type="InterPro" id="IPR000719">
    <property type="entry name" value="Prot_kinase_dom"/>
</dbReference>
<dbReference type="PANTHER" id="PTHR10454">
    <property type="entry name" value="CASPASE"/>
    <property type="match status" value="1"/>
</dbReference>
<feature type="domain" description="Caspase family p20" evidence="6">
    <location>
        <begin position="314"/>
        <end position="437"/>
    </location>
</feature>
<name>A0A8J2WQ12_9CRUS</name>
<dbReference type="SUPFAM" id="SSF52129">
    <property type="entry name" value="Caspase-like"/>
    <property type="match status" value="1"/>
</dbReference>
<dbReference type="InterPro" id="IPR029030">
    <property type="entry name" value="Caspase-like_dom_sf"/>
</dbReference>
<feature type="region of interest" description="Disordered" evidence="3">
    <location>
        <begin position="455"/>
        <end position="504"/>
    </location>
</feature>
<dbReference type="InterPro" id="IPR015917">
    <property type="entry name" value="Pept_C14A"/>
</dbReference>
<feature type="domain" description="Caspase family p10" evidence="5">
    <location>
        <begin position="502"/>
        <end position="537"/>
    </location>
</feature>
<dbReference type="Proteomes" id="UP000789390">
    <property type="component" value="Unassembled WGS sequence"/>
</dbReference>
<dbReference type="GO" id="GO:0006508">
    <property type="term" value="P:proteolysis"/>
    <property type="evidence" value="ECO:0007669"/>
    <property type="project" value="InterPro"/>
</dbReference>
<evidence type="ECO:0000256" key="1">
    <source>
        <dbReference type="ARBA" id="ARBA00010134"/>
    </source>
</evidence>
<reference evidence="7" key="1">
    <citation type="submission" date="2021-11" db="EMBL/GenBank/DDBJ databases">
        <authorList>
            <person name="Schell T."/>
        </authorList>
    </citation>
    <scope>NUCLEOTIDE SEQUENCE</scope>
    <source>
        <strain evidence="7">M5</strain>
    </source>
</reference>
<proteinExistence type="inferred from homology"/>
<dbReference type="InterPro" id="IPR011009">
    <property type="entry name" value="Kinase-like_dom_sf"/>
</dbReference>
<dbReference type="InterPro" id="IPR002398">
    <property type="entry name" value="Pept_C14"/>
</dbReference>
<evidence type="ECO:0000313" key="8">
    <source>
        <dbReference type="Proteomes" id="UP000789390"/>
    </source>
</evidence>
<evidence type="ECO:0000256" key="2">
    <source>
        <dbReference type="RuleBase" id="RU003971"/>
    </source>
</evidence>
<evidence type="ECO:0000259" key="6">
    <source>
        <dbReference type="PROSITE" id="PS50208"/>
    </source>
</evidence>
<dbReference type="GO" id="GO:0004197">
    <property type="term" value="F:cysteine-type endopeptidase activity"/>
    <property type="evidence" value="ECO:0007669"/>
    <property type="project" value="InterPro"/>
</dbReference>
<dbReference type="PROSITE" id="PS50011">
    <property type="entry name" value="PROTEIN_KINASE_DOM"/>
    <property type="match status" value="1"/>
</dbReference>
<evidence type="ECO:0000313" key="7">
    <source>
        <dbReference type="EMBL" id="CAH0113037.1"/>
    </source>
</evidence>
<evidence type="ECO:0000259" key="5">
    <source>
        <dbReference type="PROSITE" id="PS50207"/>
    </source>
</evidence>
<keyword evidence="8" id="KW-1185">Reference proteome</keyword>
<evidence type="ECO:0000259" key="4">
    <source>
        <dbReference type="PROSITE" id="PS50011"/>
    </source>
</evidence>
<dbReference type="GO" id="GO:0005524">
    <property type="term" value="F:ATP binding"/>
    <property type="evidence" value="ECO:0007669"/>
    <property type="project" value="InterPro"/>
</dbReference>
<dbReference type="PANTHER" id="PTHR10454:SF249">
    <property type="match status" value="1"/>
</dbReference>
<dbReference type="InterPro" id="IPR001309">
    <property type="entry name" value="Pept_C14_p20"/>
</dbReference>
<dbReference type="EMBL" id="CAKKLH010000336">
    <property type="protein sequence ID" value="CAH0113037.1"/>
    <property type="molecule type" value="Genomic_DNA"/>
</dbReference>
<dbReference type="GO" id="GO:0004672">
    <property type="term" value="F:protein kinase activity"/>
    <property type="evidence" value="ECO:0007669"/>
    <property type="project" value="InterPro"/>
</dbReference>
<dbReference type="PROSITE" id="PS50207">
    <property type="entry name" value="CASPASE_P10"/>
    <property type="match status" value="1"/>
</dbReference>
<dbReference type="OrthoDB" id="6044770at2759"/>
<dbReference type="InterPro" id="IPR002138">
    <property type="entry name" value="Pept_C14_p10"/>
</dbReference>
<accession>A0A8J2WQ12</accession>
<protein>
    <submittedName>
        <fullName evidence="7">Uncharacterized protein</fullName>
    </submittedName>
</protein>
<organism evidence="7 8">
    <name type="scientific">Daphnia galeata</name>
    <dbReference type="NCBI Taxonomy" id="27404"/>
    <lineage>
        <taxon>Eukaryota</taxon>
        <taxon>Metazoa</taxon>
        <taxon>Ecdysozoa</taxon>
        <taxon>Arthropoda</taxon>
        <taxon>Crustacea</taxon>
        <taxon>Branchiopoda</taxon>
        <taxon>Diplostraca</taxon>
        <taxon>Cladocera</taxon>
        <taxon>Anomopoda</taxon>
        <taxon>Daphniidae</taxon>
        <taxon>Daphnia</taxon>
    </lineage>
</organism>
<dbReference type="SMART" id="SM00115">
    <property type="entry name" value="CASc"/>
    <property type="match status" value="1"/>
</dbReference>
<sequence length="592" mass="67857">MTSANQNSVDKPPEFPKMVGKFLVLNKFARVKNNEKNGHVFYHGTFEGKVKVFVRRIQKVVSSDSAEKVVGHYIVTELCLLSVEDLFYPKMNENEKKKEDNILVLIENRTKILESLTIKDILRQATEGLVYLHSFNFVHRNLKPSNVLIAQDKRNQDKPKYVVKLSDFRTAKNLQDKKEQEHSGYQGSDGWIAPYIQVTEGKIQSDLKEDVFILGCFYYYVLDSQHRHPFGDNVVINSREKEIKNKDHKVYRPDWNHGLPTDKTQPESQAIAIIKDMIQYDPEKRPSIKSILDRAYFLPEDYYKLYDVPHQIPGLCVIFNQYKFDNKAAANREGTEKDKEALTKIFEEFGFKVEPHDNLKANEITEKMNELANDETKVYTKFGCLVVCILSHGDEGTICTSDGSHVSIEETKKKFYRSKSLKDKPKIWIIQACQGDQRQEDFEIKKIIETCEENQTENTTLETADAGDPEITENNSHNSDKNDDGTQKSASASSTLPDIPRPPVSDFLDIRATVPGCVSFRDPEKGSVLIQNLCEQMCHAFSDDEKSNRHLEDVLKKVQKRFSQNFTKLAITKQESGYLYGLVNKLSNGDPL</sequence>
<dbReference type="Gene3D" id="1.10.510.10">
    <property type="entry name" value="Transferase(Phosphotransferase) domain 1"/>
    <property type="match status" value="1"/>
</dbReference>
<dbReference type="InterPro" id="IPR011600">
    <property type="entry name" value="Pept_C14_caspase"/>
</dbReference>
<dbReference type="PROSITE" id="PS50208">
    <property type="entry name" value="CASPASE_P20"/>
    <property type="match status" value="1"/>
</dbReference>
<comment type="similarity">
    <text evidence="1 2">Belongs to the peptidase C14A family.</text>
</comment>
<gene>
    <name evidence="7" type="ORF">DGAL_LOCUS16839</name>
</gene>
<dbReference type="AlphaFoldDB" id="A0A8J2WQ12"/>
<dbReference type="Pfam" id="PF00069">
    <property type="entry name" value="Pkinase"/>
    <property type="match status" value="1"/>
</dbReference>
<dbReference type="PRINTS" id="PR00376">
    <property type="entry name" value="IL1BCENZYME"/>
</dbReference>
<comment type="caution">
    <text evidence="7">The sequence shown here is derived from an EMBL/GenBank/DDBJ whole genome shotgun (WGS) entry which is preliminary data.</text>
</comment>
<dbReference type="SUPFAM" id="SSF56112">
    <property type="entry name" value="Protein kinase-like (PK-like)"/>
    <property type="match status" value="1"/>
</dbReference>
<feature type="domain" description="Protein kinase" evidence="4">
    <location>
        <begin position="1"/>
        <end position="297"/>
    </location>
</feature>
<feature type="compositionally biased region" description="Polar residues" evidence="3">
    <location>
        <begin position="487"/>
        <end position="496"/>
    </location>
</feature>
<dbReference type="Gene3D" id="3.40.50.1460">
    <property type="match status" value="1"/>
</dbReference>
<dbReference type="Pfam" id="PF00656">
    <property type="entry name" value="Peptidase_C14"/>
    <property type="match status" value="1"/>
</dbReference>